<sequence length="526" mass="60536">MTGFMWPSCHVKSQNMERSVENPFKQGRPKWISYAKAIGIVSLFLCVVSIFDGTGRTSTPPTTTPTTNKDSSLLKLKTTKDVVEKTDNIKPPGTIQQIDQLKQLRDGIVQDEDEGTGSDDQEEDDESSESEDVFPLLKQDEYLPWLRNYYQSLEFKTHHKHYHIDDKKLDPPLILKSLRMGCNYIVENQIEGIGIFNYQYNFVTKQMDTSDSPVRQAAIEDGLKFFRKHMVDGPMEGSRMIKYPNSEESQSGVNALYGLAIIDFIRTMVDYDLTHTSDIVIPIEELKVQLKGTIKFLKYMQNDDLHFSKEYNFKKASKSKESSSYYDGETMLCLVKAAKYMDGYNNLIPRIEKAAPIMAKAYTVDVWRTDRHDSDKTKGFYQWSSMFFTEYYLAKWENYECYGDYVIILAHWIIHTHGILNRKRNTGYAFEGIISAFKIAEIRGHEDALLDLGYTIDEGLYKLGGWQVNGPLSHTNEYLVKHPIDDVLANGGVMNARNQAELRIDTTQHQMHALIMADKFIYNKDE</sequence>
<proteinExistence type="predicted"/>
<dbReference type="KEGG" id="fcy:FRACYDRAFT_260362"/>
<protein>
    <submittedName>
        <fullName evidence="2">Uncharacterized protein</fullName>
    </submittedName>
</protein>
<dbReference type="EMBL" id="KV784356">
    <property type="protein sequence ID" value="OEU18384.1"/>
    <property type="molecule type" value="Genomic_DNA"/>
</dbReference>
<dbReference type="OrthoDB" id="44422at2759"/>
<keyword evidence="3" id="KW-1185">Reference proteome</keyword>
<accession>A0A1E7FJS0</accession>
<dbReference type="Proteomes" id="UP000095751">
    <property type="component" value="Unassembled WGS sequence"/>
</dbReference>
<organism evidence="2 3">
    <name type="scientific">Fragilariopsis cylindrus CCMP1102</name>
    <dbReference type="NCBI Taxonomy" id="635003"/>
    <lineage>
        <taxon>Eukaryota</taxon>
        <taxon>Sar</taxon>
        <taxon>Stramenopiles</taxon>
        <taxon>Ochrophyta</taxon>
        <taxon>Bacillariophyta</taxon>
        <taxon>Bacillariophyceae</taxon>
        <taxon>Bacillariophycidae</taxon>
        <taxon>Bacillariales</taxon>
        <taxon>Bacillariaceae</taxon>
        <taxon>Fragilariopsis</taxon>
    </lineage>
</organism>
<dbReference type="AlphaFoldDB" id="A0A1E7FJS0"/>
<evidence type="ECO:0000313" key="3">
    <source>
        <dbReference type="Proteomes" id="UP000095751"/>
    </source>
</evidence>
<reference evidence="2 3" key="1">
    <citation type="submission" date="2016-09" db="EMBL/GenBank/DDBJ databases">
        <title>Extensive genetic diversity and differential bi-allelic expression allows diatom success in the polar Southern Ocean.</title>
        <authorList>
            <consortium name="DOE Joint Genome Institute"/>
            <person name="Mock T."/>
            <person name="Otillar R.P."/>
            <person name="Strauss J."/>
            <person name="Dupont C."/>
            <person name="Frickenhaus S."/>
            <person name="Maumus F."/>
            <person name="Mcmullan M."/>
            <person name="Sanges R."/>
            <person name="Schmutz J."/>
            <person name="Toseland A."/>
            <person name="Valas R."/>
            <person name="Veluchamy A."/>
            <person name="Ward B.J."/>
            <person name="Allen A."/>
            <person name="Barry K."/>
            <person name="Falciatore A."/>
            <person name="Ferrante M."/>
            <person name="Fortunato A.E."/>
            <person name="Gloeckner G."/>
            <person name="Gruber A."/>
            <person name="Hipkin R."/>
            <person name="Janech M."/>
            <person name="Kroth P."/>
            <person name="Leese F."/>
            <person name="Lindquist E."/>
            <person name="Lyon B.R."/>
            <person name="Martin J."/>
            <person name="Mayer C."/>
            <person name="Parker M."/>
            <person name="Quesneville H."/>
            <person name="Raymond J."/>
            <person name="Uhlig C."/>
            <person name="Valentin K.U."/>
            <person name="Worden A.Z."/>
            <person name="Armbrust E.V."/>
            <person name="Bowler C."/>
            <person name="Green B."/>
            <person name="Moulton V."/>
            <person name="Van Oosterhout C."/>
            <person name="Grigoriev I."/>
        </authorList>
    </citation>
    <scope>NUCLEOTIDE SEQUENCE [LARGE SCALE GENOMIC DNA]</scope>
    <source>
        <strain evidence="2 3">CCMP1102</strain>
    </source>
</reference>
<feature type="compositionally biased region" description="Acidic residues" evidence="1">
    <location>
        <begin position="111"/>
        <end position="132"/>
    </location>
</feature>
<evidence type="ECO:0000313" key="2">
    <source>
        <dbReference type="EMBL" id="OEU18384.1"/>
    </source>
</evidence>
<feature type="region of interest" description="Disordered" evidence="1">
    <location>
        <begin position="111"/>
        <end position="133"/>
    </location>
</feature>
<evidence type="ECO:0000256" key="1">
    <source>
        <dbReference type="SAM" id="MobiDB-lite"/>
    </source>
</evidence>
<name>A0A1E7FJS0_9STRA</name>
<gene>
    <name evidence="2" type="ORF">FRACYDRAFT_260362</name>
</gene>
<dbReference type="InParanoid" id="A0A1E7FJS0"/>